<reference evidence="7 8" key="1">
    <citation type="submission" date="2014-04" db="EMBL/GenBank/DDBJ databases">
        <authorList>
            <consortium name="DOE Joint Genome Institute"/>
            <person name="Kuo A."/>
            <person name="Kohler A."/>
            <person name="Jargeat P."/>
            <person name="Nagy L.G."/>
            <person name="Floudas D."/>
            <person name="Copeland A."/>
            <person name="Barry K.W."/>
            <person name="Cichocki N."/>
            <person name="Veneault-Fourrey C."/>
            <person name="LaButti K."/>
            <person name="Lindquist E.A."/>
            <person name="Lipzen A."/>
            <person name="Lundell T."/>
            <person name="Morin E."/>
            <person name="Murat C."/>
            <person name="Sun H."/>
            <person name="Tunlid A."/>
            <person name="Henrissat B."/>
            <person name="Grigoriev I.V."/>
            <person name="Hibbett D.S."/>
            <person name="Martin F."/>
            <person name="Nordberg H.P."/>
            <person name="Cantor M.N."/>
            <person name="Hua S.X."/>
        </authorList>
    </citation>
    <scope>NUCLEOTIDE SEQUENCE [LARGE SCALE GENOMIC DNA]</scope>
    <source>
        <strain evidence="7 8">Ve08.2h10</strain>
    </source>
</reference>
<evidence type="ECO:0000256" key="1">
    <source>
        <dbReference type="ARBA" id="ARBA00004123"/>
    </source>
</evidence>
<evidence type="ECO:0000256" key="3">
    <source>
        <dbReference type="ARBA" id="ARBA00023163"/>
    </source>
</evidence>
<dbReference type="InParanoid" id="A0A0D0E8Q7"/>
<evidence type="ECO:0000313" key="7">
    <source>
        <dbReference type="EMBL" id="KIK95135.1"/>
    </source>
</evidence>
<gene>
    <name evidence="7" type="ORF">PAXRUDRAFT_827322</name>
</gene>
<evidence type="ECO:0000313" key="8">
    <source>
        <dbReference type="Proteomes" id="UP000054538"/>
    </source>
</evidence>
<name>A0A0D0E8Q7_9AGAM</name>
<protein>
    <recommendedName>
        <fullName evidence="9">Transcription factor IIIC subunit 5 HTH domain-containing protein</fullName>
    </recommendedName>
</protein>
<dbReference type="InterPro" id="IPR019136">
    <property type="entry name" value="TF_IIIC_su-5_HTH"/>
</dbReference>
<evidence type="ECO:0000256" key="2">
    <source>
        <dbReference type="ARBA" id="ARBA00023125"/>
    </source>
</evidence>
<dbReference type="Pfam" id="PF09734">
    <property type="entry name" value="Tau95"/>
    <property type="match status" value="1"/>
</dbReference>
<feature type="domain" description="Transcription factor IIIC subunit Tfc1/Sfc1 triple barrel" evidence="6">
    <location>
        <begin position="21"/>
        <end position="132"/>
    </location>
</feature>
<reference evidence="8" key="2">
    <citation type="submission" date="2015-01" db="EMBL/GenBank/DDBJ databases">
        <title>Evolutionary Origins and Diversification of the Mycorrhizal Mutualists.</title>
        <authorList>
            <consortium name="DOE Joint Genome Institute"/>
            <consortium name="Mycorrhizal Genomics Consortium"/>
            <person name="Kohler A."/>
            <person name="Kuo A."/>
            <person name="Nagy L.G."/>
            <person name="Floudas D."/>
            <person name="Copeland A."/>
            <person name="Barry K.W."/>
            <person name="Cichocki N."/>
            <person name="Veneault-Fourrey C."/>
            <person name="LaButti K."/>
            <person name="Lindquist E.A."/>
            <person name="Lipzen A."/>
            <person name="Lundell T."/>
            <person name="Morin E."/>
            <person name="Murat C."/>
            <person name="Riley R."/>
            <person name="Ohm R."/>
            <person name="Sun H."/>
            <person name="Tunlid A."/>
            <person name="Henrissat B."/>
            <person name="Grigoriev I.V."/>
            <person name="Hibbett D.S."/>
            <person name="Martin F."/>
        </authorList>
    </citation>
    <scope>NUCLEOTIDE SEQUENCE [LARGE SCALE GENOMIC DNA]</scope>
    <source>
        <strain evidence="8">Ve08.2h10</strain>
    </source>
</reference>
<dbReference type="OrthoDB" id="5598268at2759"/>
<dbReference type="InterPro" id="IPR042536">
    <property type="entry name" value="TFIIIC_tauA_Sfc1"/>
</dbReference>
<evidence type="ECO:0008006" key="9">
    <source>
        <dbReference type="Google" id="ProtNLM"/>
    </source>
</evidence>
<dbReference type="HOGENOM" id="CLU_016809_1_1_1"/>
<dbReference type="GO" id="GO:0005634">
    <property type="term" value="C:nucleus"/>
    <property type="evidence" value="ECO:0007669"/>
    <property type="project" value="UniProtKB-SubCell"/>
</dbReference>
<keyword evidence="2" id="KW-0238">DNA-binding</keyword>
<evidence type="ECO:0000259" key="6">
    <source>
        <dbReference type="Pfam" id="PF17682"/>
    </source>
</evidence>
<dbReference type="GO" id="GO:0006384">
    <property type="term" value="P:transcription initiation at RNA polymerase III promoter"/>
    <property type="evidence" value="ECO:0007669"/>
    <property type="project" value="InterPro"/>
</dbReference>
<dbReference type="Proteomes" id="UP000054538">
    <property type="component" value="Unassembled WGS sequence"/>
</dbReference>
<dbReference type="GO" id="GO:0001002">
    <property type="term" value="F:RNA polymerase III type 1 promoter sequence-specific DNA binding"/>
    <property type="evidence" value="ECO:0007669"/>
    <property type="project" value="TreeGrafter"/>
</dbReference>
<dbReference type="Gene3D" id="3.30.200.160">
    <property type="entry name" value="TFIIIC, subcomplex tauA, subunit Sfc1, barrel domain"/>
    <property type="match status" value="1"/>
</dbReference>
<dbReference type="STRING" id="930991.A0A0D0E8Q7"/>
<dbReference type="EMBL" id="KN825062">
    <property type="protein sequence ID" value="KIK95135.1"/>
    <property type="molecule type" value="Genomic_DNA"/>
</dbReference>
<sequence length="547" mass="62028">MDQRSSSSEALECPLPATHFYSVEYPGYVQPSSVALAVRNLGGPSRLENAFKRTAAKSEALLELNLQPGNPYAHPIPGDVVGTSNILIKVTKRKRRRDGDGHPEEIIGEYTAEAVGIILKTARFRSMADYQFQPDMSDPIAQLRLAMDRMDVDAITKYVVPEEKEDYVVSALPGNHPQIDPELAKQNGQATSATQSNMRLFPPPIFGRQGIPQNYNFKPNPASMATTVINEETGEERKRLINKGRWKGYGPATVTFTDPNVPEHPIPAVQQAHNQVKPELLERIKNLVQDRPIWTRAALYNQFSPADVREIHNSKLLLPLACYMFQDGPWRDTLIRFKYDPRKDPEARFYQRIYFRNANHPMSRVSIVSRRQEGRSAATYNARSIDQEEAMDVDRRKSHIFDGVAITRETAAFQLCDIHDPMLKEMIEEEEDLRETCDERDGWYSTHAFEKIKTVLRHKFFSLLQGYVATQEECEALLEEGPGPKKTQTTRVKKLKYGKHNMAKGALRPEDAAAARLQAALERNAKNLQASRRGKLGDQFLIPDSRT</sequence>
<comment type="subcellular location">
    <subcellularLocation>
        <location evidence="1">Nucleus</location>
    </subcellularLocation>
</comment>
<accession>A0A0D0E8Q7</accession>
<dbReference type="PANTHER" id="PTHR13230:SF5">
    <property type="entry name" value="GENERAL TRANSCRIPTION FACTOR 3C POLYPEPTIDE 5"/>
    <property type="match status" value="1"/>
</dbReference>
<proteinExistence type="predicted"/>
<dbReference type="Pfam" id="PF17682">
    <property type="entry name" value="Tau95_N"/>
    <property type="match status" value="1"/>
</dbReference>
<feature type="domain" description="Transcription factor IIIC subunit 5 HTH" evidence="5">
    <location>
        <begin position="200"/>
        <end position="356"/>
    </location>
</feature>
<dbReference type="AlphaFoldDB" id="A0A0D0E8Q7"/>
<dbReference type="InterPro" id="IPR040454">
    <property type="entry name" value="TF_IIIC_Tfc1/Sfc1"/>
</dbReference>
<dbReference type="GO" id="GO:0000127">
    <property type="term" value="C:transcription factor TFIIIC complex"/>
    <property type="evidence" value="ECO:0007669"/>
    <property type="project" value="InterPro"/>
</dbReference>
<dbReference type="PANTHER" id="PTHR13230">
    <property type="entry name" value="GENERAL TRANSCRIPTION FACTOR IIIC, POLYPEPTIDE 5"/>
    <property type="match status" value="1"/>
</dbReference>
<dbReference type="FunCoup" id="A0A0D0E8Q7">
    <property type="interactions" value="369"/>
</dbReference>
<organism evidence="7 8">
    <name type="scientific">Paxillus rubicundulus Ve08.2h10</name>
    <dbReference type="NCBI Taxonomy" id="930991"/>
    <lineage>
        <taxon>Eukaryota</taxon>
        <taxon>Fungi</taxon>
        <taxon>Dikarya</taxon>
        <taxon>Basidiomycota</taxon>
        <taxon>Agaricomycotina</taxon>
        <taxon>Agaricomycetes</taxon>
        <taxon>Agaricomycetidae</taxon>
        <taxon>Boletales</taxon>
        <taxon>Paxilineae</taxon>
        <taxon>Paxillaceae</taxon>
        <taxon>Paxillus</taxon>
    </lineage>
</organism>
<dbReference type="GO" id="GO:0001003">
    <property type="term" value="F:RNA polymerase III type 2 promoter sequence-specific DNA binding"/>
    <property type="evidence" value="ECO:0007669"/>
    <property type="project" value="TreeGrafter"/>
</dbReference>
<dbReference type="InterPro" id="IPR041499">
    <property type="entry name" value="Tfc1/Sfc1_N"/>
</dbReference>
<keyword evidence="8" id="KW-1185">Reference proteome</keyword>
<evidence type="ECO:0000259" key="5">
    <source>
        <dbReference type="Pfam" id="PF09734"/>
    </source>
</evidence>
<evidence type="ECO:0000256" key="4">
    <source>
        <dbReference type="ARBA" id="ARBA00023242"/>
    </source>
</evidence>
<keyword evidence="4" id="KW-0539">Nucleus</keyword>
<keyword evidence="3" id="KW-0804">Transcription</keyword>